<dbReference type="FunFam" id="3.40.640.10:FF:000056">
    <property type="entry name" value="SelA-like pyridoxal phosphate-dependent enzyme"/>
    <property type="match status" value="1"/>
</dbReference>
<dbReference type="AlphaFoldDB" id="E6TT32"/>
<dbReference type="NCBIfam" id="TIGR01437">
    <property type="entry name" value="selA_rel"/>
    <property type="match status" value="1"/>
</dbReference>
<comment type="similarity">
    <text evidence="3">Belongs to the SelA family.</text>
</comment>
<organism evidence="5 6">
    <name type="scientific">Evansella cellulosilytica (strain ATCC 21833 / DSM 2522 / FERM P-1141 / JCM 9156 / N-4)</name>
    <name type="common">Bacillus cellulosilyticus</name>
    <dbReference type="NCBI Taxonomy" id="649639"/>
    <lineage>
        <taxon>Bacteria</taxon>
        <taxon>Bacillati</taxon>
        <taxon>Bacillota</taxon>
        <taxon>Bacilli</taxon>
        <taxon>Bacillales</taxon>
        <taxon>Bacillaceae</taxon>
        <taxon>Evansella</taxon>
    </lineage>
</organism>
<dbReference type="InterPro" id="IPR018319">
    <property type="entry name" value="SelA-like"/>
</dbReference>
<comment type="cofactor">
    <cofactor evidence="1 4">
        <name>pyridoxal 5'-phosphate</name>
        <dbReference type="ChEBI" id="CHEBI:597326"/>
    </cofactor>
</comment>
<name>E6TT32_EVAC2</name>
<gene>
    <name evidence="5" type="ordered locus">Bcell_3700</name>
</gene>
<keyword evidence="6" id="KW-1185">Reference proteome</keyword>
<dbReference type="STRING" id="649639.Bcell_3700"/>
<reference evidence="5 6" key="1">
    <citation type="submission" date="2010-12" db="EMBL/GenBank/DDBJ databases">
        <title>Complete sequence of Bacillus cellulosilyticus DSM 2522.</title>
        <authorList>
            <consortium name="US DOE Joint Genome Institute"/>
            <person name="Lucas S."/>
            <person name="Copeland A."/>
            <person name="Lapidus A."/>
            <person name="Cheng J.-F."/>
            <person name="Bruce D."/>
            <person name="Goodwin L."/>
            <person name="Pitluck S."/>
            <person name="Chertkov O."/>
            <person name="Detter J.C."/>
            <person name="Han C."/>
            <person name="Tapia R."/>
            <person name="Land M."/>
            <person name="Hauser L."/>
            <person name="Jeffries C."/>
            <person name="Kyrpides N."/>
            <person name="Ivanova N."/>
            <person name="Mikhailova N."/>
            <person name="Brumm P."/>
            <person name="Mead D."/>
            <person name="Woyke T."/>
        </authorList>
    </citation>
    <scope>NUCLEOTIDE SEQUENCE [LARGE SCALE GENOMIC DNA]</scope>
    <source>
        <strain evidence="6">ATCC 21833 / DSM 2522 / FERM P-1141 / JCM 9156 / N-4</strain>
    </source>
</reference>
<dbReference type="Proteomes" id="UP000001401">
    <property type="component" value="Chromosome"/>
</dbReference>
<dbReference type="GO" id="GO:0004125">
    <property type="term" value="F:L-seryl-tRNA(Sec) selenium transferase activity"/>
    <property type="evidence" value="ECO:0007669"/>
    <property type="project" value="TreeGrafter"/>
</dbReference>
<keyword evidence="2 4" id="KW-0663">Pyridoxal phosphate</keyword>
<dbReference type="InterPro" id="IPR015421">
    <property type="entry name" value="PyrdxlP-dep_Trfase_major"/>
</dbReference>
<accession>E6TT32</accession>
<proteinExistence type="inferred from homology"/>
<evidence type="ECO:0000256" key="1">
    <source>
        <dbReference type="ARBA" id="ARBA00001933"/>
    </source>
</evidence>
<dbReference type="SUPFAM" id="SSF53383">
    <property type="entry name" value="PLP-dependent transferases"/>
    <property type="match status" value="1"/>
</dbReference>
<dbReference type="PANTHER" id="PTHR32328:SF0">
    <property type="entry name" value="L-SERYL-TRNA(SEC) SELENIUM TRANSFERASE"/>
    <property type="match status" value="1"/>
</dbReference>
<evidence type="ECO:0000313" key="5">
    <source>
        <dbReference type="EMBL" id="ADU31940.1"/>
    </source>
</evidence>
<dbReference type="EMBL" id="CP002394">
    <property type="protein sequence ID" value="ADU31940.1"/>
    <property type="molecule type" value="Genomic_DNA"/>
</dbReference>
<dbReference type="HOGENOM" id="CLU_040896_1_0_9"/>
<dbReference type="Pfam" id="PF03841">
    <property type="entry name" value="SelA"/>
    <property type="match status" value="1"/>
</dbReference>
<evidence type="ECO:0000313" key="6">
    <source>
        <dbReference type="Proteomes" id="UP000001401"/>
    </source>
</evidence>
<dbReference type="KEGG" id="bco:Bcell_3700"/>
<dbReference type="Gene3D" id="3.40.640.10">
    <property type="entry name" value="Type I PLP-dependent aspartate aminotransferase-like (Major domain)"/>
    <property type="match status" value="1"/>
</dbReference>
<evidence type="ECO:0000256" key="4">
    <source>
        <dbReference type="PIRSR" id="PIRSR618319-50"/>
    </source>
</evidence>
<dbReference type="InterPro" id="IPR015424">
    <property type="entry name" value="PyrdxlP-dep_Trfase"/>
</dbReference>
<dbReference type="RefSeq" id="WP_013490271.1">
    <property type="nucleotide sequence ID" value="NC_014829.1"/>
</dbReference>
<dbReference type="eggNOG" id="COG1921">
    <property type="taxonomic scope" value="Bacteria"/>
</dbReference>
<evidence type="ECO:0000256" key="2">
    <source>
        <dbReference type="ARBA" id="ARBA00022898"/>
    </source>
</evidence>
<protein>
    <submittedName>
        <fullName evidence="5">Pyridoxal phosphate-dependent enzyme</fullName>
    </submittedName>
</protein>
<sequence>MSSSSLQLKKVINASGRMTILGVSTLSERVLEEMAFGAQNYFEMDDLVNKAGKKVAEIIGTEDALITNSASASIALAIAGVIGKDNVSLVDHLHDGSIDCDREVLVMKGHNVNYGAPIEVMIRLGGGEVKEVGYANECTVSQMEAAISEKTAAVIYVKSHHCVQKNMASLFEVSELCKNKKIPLLLDAAAEEDIDAYGEVADLIILSGTKAIGGPTSGILAGKGNFITYSKLHLKGIGRAMKVGKEQIFGLLQALEDYSHSGKTKEEQRDMIMPLMELDQLPGVRVTIVADEAGREICRARVQIDDSLTNCHALDVVRQLKEGEDIAIYTRDYHANLGSFDIDPRPLLDGDINTITESVKNIVSGEA</sequence>
<feature type="modified residue" description="N6-(pyridoxal phosphate)lysine" evidence="4">
    <location>
        <position position="210"/>
    </location>
</feature>
<dbReference type="PANTHER" id="PTHR32328">
    <property type="entry name" value="L-SERYL-TRNA(SEC) SELENIUM TRANSFERASE"/>
    <property type="match status" value="1"/>
</dbReference>
<dbReference type="InterPro" id="IPR006337">
    <property type="entry name" value="DgaE-like"/>
</dbReference>
<evidence type="ECO:0000256" key="3">
    <source>
        <dbReference type="ARBA" id="ARBA00044507"/>
    </source>
</evidence>